<keyword evidence="2" id="KW-0472">Membrane</keyword>
<dbReference type="Gene3D" id="2.40.170.20">
    <property type="entry name" value="TonB-dependent receptor, beta-barrel domain"/>
    <property type="match status" value="1"/>
</dbReference>
<dbReference type="EMBL" id="JACIFF010000001">
    <property type="protein sequence ID" value="MBB4077422.1"/>
    <property type="molecule type" value="Genomic_DNA"/>
</dbReference>
<evidence type="ECO:0000256" key="1">
    <source>
        <dbReference type="ARBA" id="ARBA00004442"/>
    </source>
</evidence>
<evidence type="ECO:0000313" key="5">
    <source>
        <dbReference type="EMBL" id="MBB4077422.1"/>
    </source>
</evidence>
<evidence type="ECO:0000256" key="3">
    <source>
        <dbReference type="ARBA" id="ARBA00023237"/>
    </source>
</evidence>
<feature type="signal peptide" evidence="4">
    <location>
        <begin position="1"/>
        <end position="21"/>
    </location>
</feature>
<organism evidence="5 6">
    <name type="scientific">Neolewinella aquimaris</name>
    <dbReference type="NCBI Taxonomy" id="1835722"/>
    <lineage>
        <taxon>Bacteria</taxon>
        <taxon>Pseudomonadati</taxon>
        <taxon>Bacteroidota</taxon>
        <taxon>Saprospiria</taxon>
        <taxon>Saprospirales</taxon>
        <taxon>Lewinellaceae</taxon>
        <taxon>Neolewinella</taxon>
    </lineage>
</organism>
<protein>
    <recommendedName>
        <fullName evidence="7">TonB-dependent receptor</fullName>
    </recommendedName>
</protein>
<gene>
    <name evidence="5" type="ORF">GGR28_000023</name>
</gene>
<dbReference type="GO" id="GO:0009279">
    <property type="term" value="C:cell outer membrane"/>
    <property type="evidence" value="ECO:0007669"/>
    <property type="project" value="UniProtKB-SubCell"/>
</dbReference>
<dbReference type="AlphaFoldDB" id="A0A840E0Y1"/>
<dbReference type="InterPro" id="IPR036942">
    <property type="entry name" value="Beta-barrel_TonB_sf"/>
</dbReference>
<proteinExistence type="predicted"/>
<sequence length="546" mass="61516">MHMLRPLILGCSLLATVTAFGQGNLEDNSVTVVTNFEARLTDAERIKVNPVPPPADTSRRRQTYTIIPRPLEIEYPAPTIRPRAITRAELPEIKRGYAKIGLGMPNAFYGDLSYDLTGQDNLDLGFYGNHYSFNNDKKIENQKASDTKLGVEGNYLFEQGFAVRGGLSYDTRSRYYYGYNFPEFERDSNLTFTDDEVRQRFNTFSLHTEIYNGTRTEGDFDYHAGISLYLMDASPSVRESTFDINIGATKWINGTNPLDVELRADFTSFKDTTSQNLNVVSLSPSYTVVINETIKLKAGVRLTSQEDDFDIFPNFSASAVLVDGLINAFAGVEGNVQKNTLRSLTDYNPWINTRLRVRNSEATRFYGGVEGTFRGIAYRAEAGYKYLDNLVLFKTRRDGSGIPKFDVVYDDGSQIYLQGTATLPLVENLDLNATFTQRFYSMEDEEKPWHLPSLSLNVAGIYTLSNIPLQLRADFFIENGLPYQTAEGGTDHLNALLDLSLNAEYTINDTFGAWVRVNNLLNNKRERFFQYPTIGTNFMVGGTATF</sequence>
<keyword evidence="4" id="KW-0732">Signal</keyword>
<feature type="chain" id="PRO_5032390576" description="TonB-dependent receptor" evidence="4">
    <location>
        <begin position="22"/>
        <end position="546"/>
    </location>
</feature>
<keyword evidence="3" id="KW-0998">Cell outer membrane</keyword>
<dbReference type="RefSeq" id="WP_183493686.1">
    <property type="nucleotide sequence ID" value="NZ_JACIFF010000001.1"/>
</dbReference>
<evidence type="ECO:0000256" key="2">
    <source>
        <dbReference type="ARBA" id="ARBA00023136"/>
    </source>
</evidence>
<accession>A0A840E0Y1</accession>
<keyword evidence="6" id="KW-1185">Reference proteome</keyword>
<dbReference type="SUPFAM" id="SSF56935">
    <property type="entry name" value="Porins"/>
    <property type="match status" value="1"/>
</dbReference>
<evidence type="ECO:0000313" key="6">
    <source>
        <dbReference type="Proteomes" id="UP000576209"/>
    </source>
</evidence>
<evidence type="ECO:0008006" key="7">
    <source>
        <dbReference type="Google" id="ProtNLM"/>
    </source>
</evidence>
<comment type="caution">
    <text evidence="5">The sequence shown here is derived from an EMBL/GenBank/DDBJ whole genome shotgun (WGS) entry which is preliminary data.</text>
</comment>
<name>A0A840E0Y1_9BACT</name>
<evidence type="ECO:0000256" key="4">
    <source>
        <dbReference type="SAM" id="SignalP"/>
    </source>
</evidence>
<comment type="subcellular location">
    <subcellularLocation>
        <location evidence="1">Cell outer membrane</location>
    </subcellularLocation>
</comment>
<reference evidence="5 6" key="1">
    <citation type="submission" date="2020-08" db="EMBL/GenBank/DDBJ databases">
        <title>Genomic Encyclopedia of Type Strains, Phase IV (KMG-IV): sequencing the most valuable type-strain genomes for metagenomic binning, comparative biology and taxonomic classification.</title>
        <authorList>
            <person name="Goeker M."/>
        </authorList>
    </citation>
    <scope>NUCLEOTIDE SEQUENCE [LARGE SCALE GENOMIC DNA]</scope>
    <source>
        <strain evidence="5 6">DSM 105137</strain>
    </source>
</reference>
<dbReference type="Proteomes" id="UP000576209">
    <property type="component" value="Unassembled WGS sequence"/>
</dbReference>